<evidence type="ECO:0000313" key="2">
    <source>
        <dbReference type="EMBL" id="EGG17898.1"/>
    </source>
</evidence>
<accession>F4Q4V2</accession>
<feature type="signal peptide" evidence="1">
    <location>
        <begin position="1"/>
        <end position="26"/>
    </location>
</feature>
<name>F4Q4V2_CACFS</name>
<reference evidence="3" key="1">
    <citation type="journal article" date="2011" name="Genome Res.">
        <title>Phylogeny-wide analysis of social amoeba genomes highlights ancient origins for complex intercellular communication.</title>
        <authorList>
            <person name="Heidel A.J."/>
            <person name="Lawal H.M."/>
            <person name="Felder M."/>
            <person name="Schilde C."/>
            <person name="Helps N.R."/>
            <person name="Tunggal B."/>
            <person name="Rivero F."/>
            <person name="John U."/>
            <person name="Schleicher M."/>
            <person name="Eichinger L."/>
            <person name="Platzer M."/>
            <person name="Noegel A.A."/>
            <person name="Schaap P."/>
            <person name="Gloeckner G."/>
        </authorList>
    </citation>
    <scope>NUCLEOTIDE SEQUENCE [LARGE SCALE GENOMIC DNA]</scope>
    <source>
        <strain evidence="3">SH3</strain>
    </source>
</reference>
<feature type="chain" id="PRO_5003313736" description="Transmembrane protein" evidence="1">
    <location>
        <begin position="27"/>
        <end position="111"/>
    </location>
</feature>
<gene>
    <name evidence="2" type="ORF">DFA_08899</name>
</gene>
<evidence type="ECO:0008006" key="4">
    <source>
        <dbReference type="Google" id="ProtNLM"/>
    </source>
</evidence>
<protein>
    <recommendedName>
        <fullName evidence="4">Transmembrane protein</fullName>
    </recommendedName>
</protein>
<dbReference type="RefSeq" id="XP_004356382.1">
    <property type="nucleotide sequence ID" value="XM_004356329.1"/>
</dbReference>
<keyword evidence="3" id="KW-1185">Reference proteome</keyword>
<evidence type="ECO:0000313" key="3">
    <source>
        <dbReference type="Proteomes" id="UP000007797"/>
    </source>
</evidence>
<dbReference type="KEGG" id="dfa:DFA_08899"/>
<dbReference type="AlphaFoldDB" id="F4Q4V2"/>
<evidence type="ECO:0000256" key="1">
    <source>
        <dbReference type="SAM" id="SignalP"/>
    </source>
</evidence>
<keyword evidence="1" id="KW-0732">Signal</keyword>
<sequence length="111" mass="11975">MFKLLSSVLLLVFVSSILLSSNGVHGGSVTQTNKTLVINFNPNNMMWTAQQLRNKGVITNIAPYCTQNGNPPMICNLPTMPACDSIRLYGMSAIGIGTVSFSYPFNCTVIA</sequence>
<organism evidence="2 3">
    <name type="scientific">Cavenderia fasciculata</name>
    <name type="common">Slime mold</name>
    <name type="synonym">Dictyostelium fasciculatum</name>
    <dbReference type="NCBI Taxonomy" id="261658"/>
    <lineage>
        <taxon>Eukaryota</taxon>
        <taxon>Amoebozoa</taxon>
        <taxon>Evosea</taxon>
        <taxon>Eumycetozoa</taxon>
        <taxon>Dictyostelia</taxon>
        <taxon>Acytosteliales</taxon>
        <taxon>Cavenderiaceae</taxon>
        <taxon>Cavenderia</taxon>
    </lineage>
</organism>
<dbReference type="EMBL" id="GL883021">
    <property type="protein sequence ID" value="EGG17898.1"/>
    <property type="molecule type" value="Genomic_DNA"/>
</dbReference>
<dbReference type="Proteomes" id="UP000007797">
    <property type="component" value="Unassembled WGS sequence"/>
</dbReference>
<proteinExistence type="predicted"/>
<dbReference type="GeneID" id="14869589"/>